<organism evidence="2 3">
    <name type="scientific">Cryptococcus depauperatus CBS 7841</name>
    <dbReference type="NCBI Taxonomy" id="1295531"/>
    <lineage>
        <taxon>Eukaryota</taxon>
        <taxon>Fungi</taxon>
        <taxon>Dikarya</taxon>
        <taxon>Basidiomycota</taxon>
        <taxon>Agaricomycotina</taxon>
        <taxon>Tremellomycetes</taxon>
        <taxon>Tremellales</taxon>
        <taxon>Cryptococcaceae</taxon>
        <taxon>Cryptococcus</taxon>
    </lineage>
</organism>
<keyword evidence="1" id="KW-1133">Transmembrane helix</keyword>
<feature type="transmembrane region" description="Helical" evidence="1">
    <location>
        <begin position="314"/>
        <end position="336"/>
    </location>
</feature>
<sequence>MSPPTTPNSTADLIPTISSLHDNVDKSCLVPCAAVCPSTKLERNVMVPSEICQQSGPGQKERPKVIPPECDVLKEPIEKQYERNAVVETFPTSVVWPPWNRRDGWPGWMSDTVTSKSLVMSLIIQAFSTGILDATTYLDFSTFASNQTGNTILLTVAIVRLSGHLLLLTGVSLGSFLSAALVFGHLGHFFGLRRRAWLLVNVFFQIMCLVIAAIFLSPHGPAPTRLGGKHQWTVIMLFAIMSGAQVAAARQVAIQEIPTAPMTSSYVDLVGDKYLLVWFTHENAVARNRRLAFIIAMIAGSFIGAVMHKYAGSWVVVVVAMAFKFAVVVLISIAPVDIIEEKM</sequence>
<keyword evidence="1" id="KW-0812">Transmembrane</keyword>
<evidence type="ECO:0008006" key="4">
    <source>
        <dbReference type="Google" id="ProtNLM"/>
    </source>
</evidence>
<feature type="transmembrane region" description="Helical" evidence="1">
    <location>
        <begin position="196"/>
        <end position="218"/>
    </location>
</feature>
<dbReference type="RefSeq" id="XP_066071020.1">
    <property type="nucleotide sequence ID" value="XM_066214923.1"/>
</dbReference>
<dbReference type="AlphaFoldDB" id="A0AAJ8JXN0"/>
<reference evidence="2" key="2">
    <citation type="journal article" date="2022" name="Elife">
        <title>Obligate sexual reproduction of a homothallic fungus closely related to the Cryptococcus pathogenic species complex.</title>
        <authorList>
            <person name="Passer A.R."/>
            <person name="Clancey S.A."/>
            <person name="Shea T."/>
            <person name="David-Palma M."/>
            <person name="Averette A.F."/>
            <person name="Boekhout T."/>
            <person name="Porcel B.M."/>
            <person name="Nowrousian M."/>
            <person name="Cuomo C.A."/>
            <person name="Sun S."/>
            <person name="Heitman J."/>
            <person name="Coelho M.A."/>
        </authorList>
    </citation>
    <scope>NUCLEOTIDE SEQUENCE</scope>
    <source>
        <strain evidence="2">CBS 7841</strain>
    </source>
</reference>
<feature type="transmembrane region" description="Helical" evidence="1">
    <location>
        <begin position="230"/>
        <end position="249"/>
    </location>
</feature>
<protein>
    <recommendedName>
        <fullName evidence="4">DUF1275 domain-containing protein</fullName>
    </recommendedName>
</protein>
<dbReference type="InterPro" id="IPR010699">
    <property type="entry name" value="DUF1275"/>
</dbReference>
<feature type="transmembrane region" description="Helical" evidence="1">
    <location>
        <begin position="158"/>
        <end position="184"/>
    </location>
</feature>
<evidence type="ECO:0000313" key="2">
    <source>
        <dbReference type="EMBL" id="WVN90320.1"/>
    </source>
</evidence>
<keyword evidence="3" id="KW-1185">Reference proteome</keyword>
<dbReference type="Proteomes" id="UP000094043">
    <property type="component" value="Chromosome 7"/>
</dbReference>
<dbReference type="PANTHER" id="PTHR37488:SF2">
    <property type="entry name" value="DUF1275 DOMAIN-CONTAINING PROTEIN"/>
    <property type="match status" value="1"/>
</dbReference>
<gene>
    <name evidence="2" type="ORF">L203_105556</name>
</gene>
<dbReference type="PANTHER" id="PTHR37488">
    <property type="entry name" value="DUF1275 DOMAIN-CONTAINING PROTEIN"/>
    <property type="match status" value="1"/>
</dbReference>
<evidence type="ECO:0000313" key="3">
    <source>
        <dbReference type="Proteomes" id="UP000094043"/>
    </source>
</evidence>
<evidence type="ECO:0000256" key="1">
    <source>
        <dbReference type="SAM" id="Phobius"/>
    </source>
</evidence>
<name>A0AAJ8JXN0_9TREE</name>
<proteinExistence type="predicted"/>
<dbReference type="Pfam" id="PF06912">
    <property type="entry name" value="DUF1275"/>
    <property type="match status" value="1"/>
</dbReference>
<dbReference type="KEGG" id="cdep:91089765"/>
<feature type="transmembrane region" description="Helical" evidence="1">
    <location>
        <begin position="291"/>
        <end position="308"/>
    </location>
</feature>
<reference evidence="2" key="3">
    <citation type="submission" date="2024-01" db="EMBL/GenBank/DDBJ databases">
        <authorList>
            <person name="Coelho M.A."/>
            <person name="David-Palma M."/>
            <person name="Shea T."/>
            <person name="Sun S."/>
            <person name="Cuomo C.A."/>
            <person name="Heitman J."/>
        </authorList>
    </citation>
    <scope>NUCLEOTIDE SEQUENCE</scope>
    <source>
        <strain evidence="2">CBS 7841</strain>
    </source>
</reference>
<dbReference type="GeneID" id="91089765"/>
<accession>A0AAJ8JXN0</accession>
<reference evidence="2" key="1">
    <citation type="submission" date="2016-06" db="EMBL/GenBank/DDBJ databases">
        <authorList>
            <person name="Cuomo C."/>
            <person name="Litvintseva A."/>
            <person name="Heitman J."/>
            <person name="Chen Y."/>
            <person name="Sun S."/>
            <person name="Springer D."/>
            <person name="Dromer F."/>
            <person name="Young S."/>
            <person name="Zeng Q."/>
            <person name="Chapman S."/>
            <person name="Gujja S."/>
            <person name="Saif S."/>
            <person name="Birren B."/>
        </authorList>
    </citation>
    <scope>NUCLEOTIDE SEQUENCE</scope>
    <source>
        <strain evidence="2">CBS 7841</strain>
    </source>
</reference>
<keyword evidence="1" id="KW-0472">Membrane</keyword>
<dbReference type="EMBL" id="CP143790">
    <property type="protein sequence ID" value="WVN90320.1"/>
    <property type="molecule type" value="Genomic_DNA"/>
</dbReference>